<dbReference type="AlphaFoldDB" id="A0A1Y1KTQ1"/>
<proteinExistence type="predicted"/>
<dbReference type="EMBL" id="GEZM01073852">
    <property type="protein sequence ID" value="JAV64779.1"/>
    <property type="molecule type" value="Transcribed_RNA"/>
</dbReference>
<accession>A0A1Y1KTQ1</accession>
<dbReference type="EMBL" id="GEZM01073851">
    <property type="protein sequence ID" value="JAV64781.1"/>
    <property type="molecule type" value="Transcribed_RNA"/>
</dbReference>
<sequence>MARPQMIIDKFGAIAISTLPTIPGNPAHIKVLSLPMLSESIPPTIDAANPEKTGALAIQAPPDSVMGMVPLASSNSCGTMIPENAITCPTSRWSEVTKNAAKV</sequence>
<name>A0A1Y1KTQ1_PHOPY</name>
<organism evidence="1">
    <name type="scientific">Photinus pyralis</name>
    <name type="common">Common eastern firefly</name>
    <name type="synonym">Lampyris pyralis</name>
    <dbReference type="NCBI Taxonomy" id="7054"/>
    <lineage>
        <taxon>Eukaryota</taxon>
        <taxon>Metazoa</taxon>
        <taxon>Ecdysozoa</taxon>
        <taxon>Arthropoda</taxon>
        <taxon>Hexapoda</taxon>
        <taxon>Insecta</taxon>
        <taxon>Pterygota</taxon>
        <taxon>Neoptera</taxon>
        <taxon>Endopterygota</taxon>
        <taxon>Coleoptera</taxon>
        <taxon>Polyphaga</taxon>
        <taxon>Elateriformia</taxon>
        <taxon>Elateroidea</taxon>
        <taxon>Lampyridae</taxon>
        <taxon>Lampyrinae</taxon>
        <taxon>Photinus</taxon>
    </lineage>
</organism>
<dbReference type="EMBL" id="GEZM01073854">
    <property type="protein sequence ID" value="JAV64777.1"/>
    <property type="molecule type" value="Transcribed_RNA"/>
</dbReference>
<reference evidence="1" key="1">
    <citation type="journal article" date="2016" name="Sci. Rep.">
        <title>Molecular characterization of firefly nuptial gifts: a multi-omics approach sheds light on postcopulatory sexual selection.</title>
        <authorList>
            <person name="Al-Wathiqui N."/>
            <person name="Fallon T.R."/>
            <person name="South A."/>
            <person name="Weng J.K."/>
            <person name="Lewis S.M."/>
        </authorList>
    </citation>
    <scope>NUCLEOTIDE SEQUENCE</scope>
</reference>
<protein>
    <submittedName>
        <fullName evidence="1">Uncharacterized protein</fullName>
    </submittedName>
</protein>
<dbReference type="EMBL" id="GEZM01073855">
    <property type="protein sequence ID" value="JAV64775.1"/>
    <property type="molecule type" value="Transcribed_RNA"/>
</dbReference>
<evidence type="ECO:0000313" key="1">
    <source>
        <dbReference type="EMBL" id="JAV64779.1"/>
    </source>
</evidence>